<name>A0AC61L3K8_9EURY</name>
<comment type="caution">
    <text evidence="1">The sequence shown here is derived from an EMBL/GenBank/DDBJ whole genome shotgun (WGS) entry which is preliminary data.</text>
</comment>
<dbReference type="EMBL" id="PQXF01000009">
    <property type="protein sequence ID" value="PXF61026.1"/>
    <property type="molecule type" value="Genomic_DNA"/>
</dbReference>
<protein>
    <submittedName>
        <fullName evidence="1">Phosphatidylserine decarboxylase family protein</fullName>
    </submittedName>
</protein>
<evidence type="ECO:0000313" key="2">
    <source>
        <dbReference type="Proteomes" id="UP000248329"/>
    </source>
</evidence>
<gene>
    <name evidence="1" type="ORF">C4B59_06700</name>
</gene>
<accession>A0AC61L3K8</accession>
<evidence type="ECO:0000313" key="1">
    <source>
        <dbReference type="EMBL" id="PXF61026.1"/>
    </source>
</evidence>
<organism evidence="1 2">
    <name type="scientific">Candidatus Methanogaster sp</name>
    <dbReference type="NCBI Taxonomy" id="3386292"/>
    <lineage>
        <taxon>Archaea</taxon>
        <taxon>Methanobacteriati</taxon>
        <taxon>Methanobacteriota</taxon>
        <taxon>Stenosarchaea group</taxon>
        <taxon>Methanomicrobia</taxon>
        <taxon>Methanosarcinales</taxon>
        <taxon>ANME-2 cluster</taxon>
        <taxon>Candidatus Methanogasteraceae</taxon>
        <taxon>Candidatus Methanogaster</taxon>
    </lineage>
</organism>
<proteinExistence type="predicted"/>
<sequence>MRIWIAKGSIWWILTVWASALISSVATIYDHRFRIVAYFFISLTILFLAFFRDPTRTPDPDDVSGRPVMLSPADGRVMAAENGEVHIFMNFNNVHVNRTPISGQIKSIKYIKGSRIPAFMKGSVRNERNLVVIENDDLECTVTQIAGTVTRRIVPYIKEGDFVKRGDRIGMIRFGSRVDMTIPPGFEPVIRCGDKVYAGKTVIAIRRSGTRKTSGIRR</sequence>
<dbReference type="Proteomes" id="UP000248329">
    <property type="component" value="Unassembled WGS sequence"/>
</dbReference>
<reference evidence="1" key="1">
    <citation type="submission" date="2018-01" db="EMBL/GenBank/DDBJ databases">
        <authorList>
            <person name="Krukenberg V."/>
        </authorList>
    </citation>
    <scope>NUCLEOTIDE SEQUENCE</scope>
    <source>
        <strain evidence="1">E20ANME2</strain>
    </source>
</reference>